<dbReference type="SUPFAM" id="SSF46785">
    <property type="entry name" value="Winged helix' DNA-binding domain"/>
    <property type="match status" value="1"/>
</dbReference>
<protein>
    <submittedName>
        <fullName evidence="2">Winged helix-turn-helix transcriptional regulator</fullName>
    </submittedName>
</protein>
<gene>
    <name evidence="2" type="ORF">H8707_13930</name>
</gene>
<dbReference type="InterPro" id="IPR011991">
    <property type="entry name" value="ArsR-like_HTH"/>
</dbReference>
<dbReference type="InterPro" id="IPR036388">
    <property type="entry name" value="WH-like_DNA-bd_sf"/>
</dbReference>
<dbReference type="PANTHER" id="PTHR33516:SF2">
    <property type="entry name" value="LEXA REPRESSOR-RELATED"/>
    <property type="match status" value="1"/>
</dbReference>
<dbReference type="InterPro" id="IPR050077">
    <property type="entry name" value="LexA_repressor"/>
</dbReference>
<dbReference type="GO" id="GO:0006508">
    <property type="term" value="P:proteolysis"/>
    <property type="evidence" value="ECO:0007669"/>
    <property type="project" value="InterPro"/>
</dbReference>
<evidence type="ECO:0000259" key="1">
    <source>
        <dbReference type="Pfam" id="PF01726"/>
    </source>
</evidence>
<dbReference type="Pfam" id="PF01726">
    <property type="entry name" value="LexA_DNA_bind"/>
    <property type="match status" value="1"/>
</dbReference>
<accession>A0A926EZV9</accession>
<proteinExistence type="predicted"/>
<dbReference type="InterPro" id="IPR006199">
    <property type="entry name" value="LexA_DNA-bd_dom"/>
</dbReference>
<sequence>MLTEREKEILQTIIDYIEDNEYVPSVREICDIVGLKSPSTVHGHLKKLEDKGYIERKENSPRAMKVVKEKSCQKGP</sequence>
<dbReference type="Gene3D" id="1.10.10.10">
    <property type="entry name" value="Winged helix-like DNA-binding domain superfamily/Winged helix DNA-binding domain"/>
    <property type="match status" value="1"/>
</dbReference>
<dbReference type="CDD" id="cd00090">
    <property type="entry name" value="HTH_ARSR"/>
    <property type="match status" value="1"/>
</dbReference>
<feature type="domain" description="LexA repressor DNA-binding" evidence="1">
    <location>
        <begin position="2"/>
        <end position="63"/>
    </location>
</feature>
<evidence type="ECO:0000313" key="2">
    <source>
        <dbReference type="EMBL" id="MBC8589315.1"/>
    </source>
</evidence>
<organism evidence="2 3">
    <name type="scientific">Paratissierella segnis</name>
    <dbReference type="NCBI Taxonomy" id="2763679"/>
    <lineage>
        <taxon>Bacteria</taxon>
        <taxon>Bacillati</taxon>
        <taxon>Bacillota</taxon>
        <taxon>Tissierellia</taxon>
        <taxon>Tissierellales</taxon>
        <taxon>Tissierellaceae</taxon>
        <taxon>Paratissierella</taxon>
    </lineage>
</organism>
<keyword evidence="3" id="KW-1185">Reference proteome</keyword>
<dbReference type="InterPro" id="IPR036390">
    <property type="entry name" value="WH_DNA-bd_sf"/>
</dbReference>
<dbReference type="PANTHER" id="PTHR33516">
    <property type="entry name" value="LEXA REPRESSOR"/>
    <property type="match status" value="1"/>
</dbReference>
<reference evidence="2" key="1">
    <citation type="submission" date="2020-08" db="EMBL/GenBank/DDBJ databases">
        <title>Genome public.</title>
        <authorList>
            <person name="Liu C."/>
            <person name="Sun Q."/>
        </authorList>
    </citation>
    <scope>NUCLEOTIDE SEQUENCE</scope>
    <source>
        <strain evidence="2">BX21</strain>
    </source>
</reference>
<dbReference type="Proteomes" id="UP000601171">
    <property type="component" value="Unassembled WGS sequence"/>
</dbReference>
<dbReference type="RefSeq" id="WP_262430779.1">
    <property type="nucleotide sequence ID" value="NZ_JACRTG010000034.1"/>
</dbReference>
<dbReference type="AlphaFoldDB" id="A0A926EZV9"/>
<dbReference type="EMBL" id="JACRTG010000034">
    <property type="protein sequence ID" value="MBC8589315.1"/>
    <property type="molecule type" value="Genomic_DNA"/>
</dbReference>
<name>A0A926EZV9_9FIRM</name>
<dbReference type="GO" id="GO:0004252">
    <property type="term" value="F:serine-type endopeptidase activity"/>
    <property type="evidence" value="ECO:0007669"/>
    <property type="project" value="InterPro"/>
</dbReference>
<evidence type="ECO:0000313" key="3">
    <source>
        <dbReference type="Proteomes" id="UP000601171"/>
    </source>
</evidence>
<comment type="caution">
    <text evidence="2">The sequence shown here is derived from an EMBL/GenBank/DDBJ whole genome shotgun (WGS) entry which is preliminary data.</text>
</comment>